<evidence type="ECO:0000256" key="5">
    <source>
        <dbReference type="ARBA" id="ARBA00022692"/>
    </source>
</evidence>
<feature type="transmembrane region" description="Helical" evidence="13">
    <location>
        <begin position="173"/>
        <end position="196"/>
    </location>
</feature>
<dbReference type="GO" id="GO:0004930">
    <property type="term" value="F:G protein-coupled receptor activity"/>
    <property type="evidence" value="ECO:0007669"/>
    <property type="project" value="UniProtKB-KW"/>
</dbReference>
<keyword evidence="8 13" id="KW-0472">Membrane</keyword>
<dbReference type="PANTHER" id="PTHR11394:SF47">
    <property type="entry name" value="TASTE RECEPTOR TYPE 2 MEMBER 40"/>
    <property type="match status" value="1"/>
</dbReference>
<keyword evidence="7" id="KW-0297">G-protein coupled receptor</keyword>
<proteinExistence type="inferred from homology"/>
<dbReference type="InterPro" id="IPR007960">
    <property type="entry name" value="TAS2R"/>
</dbReference>
<feature type="transmembrane region" description="Helical" evidence="13">
    <location>
        <begin position="118"/>
        <end position="142"/>
    </location>
</feature>
<keyword evidence="9" id="KW-0675">Receptor</keyword>
<dbReference type="RefSeq" id="XP_054826747.1">
    <property type="nucleotide sequence ID" value="XM_054970772.1"/>
</dbReference>
<keyword evidence="5 13" id="KW-0812">Transmembrane</keyword>
<accession>A0AA97IW87</accession>
<keyword evidence="4" id="KW-0716">Sensory transduction</keyword>
<keyword evidence="10" id="KW-0807">Transducer</keyword>
<evidence type="ECO:0000256" key="12">
    <source>
        <dbReference type="RuleBase" id="RU004423"/>
    </source>
</evidence>
<keyword evidence="6 13" id="KW-1133">Transmembrane helix</keyword>
<sequence length="257" mass="29729">MVWMSISSWAFEVTVVYQTFKAVIWLLTCISFCFSSCLCSFYCIKIANFKHHLFIRLKMGISRLVPWMLLGSVFGSLANTYPFYRDIYRITCKNNTISSALGNQTREDLTLETNLFNLFMYCGTGFSITFFISFASSCLLLFSLWRHTHLMQSTSTTFSNPSMAAHFRAVKTIMSLLIIDCINFVSLMLLLSNIFLDRSPTNRFFSTISYACPSMQTQIIIRSNPELKREFIRVADYIRHMYLVGKGIIIHAMFCRK</sequence>
<dbReference type="Proteomes" id="UP001190640">
    <property type="component" value="Chromosome 1"/>
</dbReference>
<evidence type="ECO:0000256" key="11">
    <source>
        <dbReference type="ARBA" id="ARBA00044110"/>
    </source>
</evidence>
<evidence type="ECO:0000256" key="9">
    <source>
        <dbReference type="ARBA" id="ARBA00023170"/>
    </source>
</evidence>
<dbReference type="GO" id="GO:0033038">
    <property type="term" value="F:bitter taste receptor activity"/>
    <property type="evidence" value="ECO:0007669"/>
    <property type="project" value="InterPro"/>
</dbReference>
<dbReference type="GO" id="GO:0016020">
    <property type="term" value="C:membrane"/>
    <property type="evidence" value="ECO:0007669"/>
    <property type="project" value="UniProtKB-SubCell"/>
</dbReference>
<organism evidence="14 15">
    <name type="scientific">Eublepharis macularius</name>
    <name type="common">Leopard gecko</name>
    <name type="synonym">Cyrtodactylus macularius</name>
    <dbReference type="NCBI Taxonomy" id="481883"/>
    <lineage>
        <taxon>Eukaryota</taxon>
        <taxon>Metazoa</taxon>
        <taxon>Chordata</taxon>
        <taxon>Craniata</taxon>
        <taxon>Vertebrata</taxon>
        <taxon>Euteleostomi</taxon>
        <taxon>Lepidosauria</taxon>
        <taxon>Squamata</taxon>
        <taxon>Bifurcata</taxon>
        <taxon>Gekkota</taxon>
        <taxon>Eublepharidae</taxon>
        <taxon>Eublepharinae</taxon>
        <taxon>Eublepharis</taxon>
    </lineage>
</organism>
<reference evidence="15" key="1">
    <citation type="submission" date="2025-08" db="UniProtKB">
        <authorList>
            <consortium name="RefSeq"/>
        </authorList>
    </citation>
    <scope>IDENTIFICATION</scope>
    <source>
        <tissue evidence="15">Blood</tissue>
    </source>
</reference>
<evidence type="ECO:0000256" key="13">
    <source>
        <dbReference type="SAM" id="Phobius"/>
    </source>
</evidence>
<evidence type="ECO:0000256" key="7">
    <source>
        <dbReference type="ARBA" id="ARBA00023040"/>
    </source>
</evidence>
<protein>
    <recommendedName>
        <fullName evidence="11">Taste receptor type 2 member 40</fullName>
    </recommendedName>
</protein>
<dbReference type="KEGG" id="emc:129323927"/>
<evidence type="ECO:0000256" key="6">
    <source>
        <dbReference type="ARBA" id="ARBA00022989"/>
    </source>
</evidence>
<dbReference type="PANTHER" id="PTHR11394">
    <property type="entry name" value="TASTE RECEPTOR TYPE 2"/>
    <property type="match status" value="1"/>
</dbReference>
<evidence type="ECO:0000256" key="8">
    <source>
        <dbReference type="ARBA" id="ARBA00023136"/>
    </source>
</evidence>
<evidence type="ECO:0000256" key="1">
    <source>
        <dbReference type="ARBA" id="ARBA00004141"/>
    </source>
</evidence>
<evidence type="ECO:0000256" key="10">
    <source>
        <dbReference type="ARBA" id="ARBA00023224"/>
    </source>
</evidence>
<dbReference type="FunFam" id="1.20.1070.10:FF:000055">
    <property type="entry name" value="Taste receptor type 2"/>
    <property type="match status" value="1"/>
</dbReference>
<evidence type="ECO:0000313" key="14">
    <source>
        <dbReference type="Proteomes" id="UP001190640"/>
    </source>
</evidence>
<gene>
    <name evidence="15" type="primary">LOC129323927</name>
</gene>
<keyword evidence="3" id="KW-0919">Taste</keyword>
<dbReference type="GeneID" id="129323927"/>
<evidence type="ECO:0000313" key="15">
    <source>
        <dbReference type="RefSeq" id="XP_054826747.1"/>
    </source>
</evidence>
<evidence type="ECO:0000256" key="4">
    <source>
        <dbReference type="ARBA" id="ARBA00022606"/>
    </source>
</evidence>
<comment type="similarity">
    <text evidence="2 12">Belongs to the G-protein coupled receptor T2R family.</text>
</comment>
<keyword evidence="14" id="KW-1185">Reference proteome</keyword>
<comment type="subcellular location">
    <subcellularLocation>
        <location evidence="1">Membrane</location>
        <topology evidence="1">Multi-pass membrane protein</topology>
    </subcellularLocation>
</comment>
<dbReference type="AlphaFoldDB" id="A0AA97IW87"/>
<feature type="transmembrane region" description="Helical" evidence="13">
    <location>
        <begin position="64"/>
        <end position="84"/>
    </location>
</feature>
<name>A0AA97IW87_EUBMA</name>
<evidence type="ECO:0000256" key="2">
    <source>
        <dbReference type="ARBA" id="ARBA00007376"/>
    </source>
</evidence>
<dbReference type="Pfam" id="PF05296">
    <property type="entry name" value="TAS2R"/>
    <property type="match status" value="1"/>
</dbReference>
<evidence type="ECO:0000256" key="3">
    <source>
        <dbReference type="ARBA" id="ARBA00022480"/>
    </source>
</evidence>
<feature type="transmembrane region" description="Helical" evidence="13">
    <location>
        <begin position="22"/>
        <end position="44"/>
    </location>
</feature>